<dbReference type="OrthoDB" id="1748181at2759"/>
<keyword evidence="3" id="KW-1185">Reference proteome</keyword>
<dbReference type="PANTHER" id="PTHR33710:SF64">
    <property type="entry name" value="ENDONUCLEASE_EXONUCLEASE_PHOSPHATASE DOMAIN-CONTAINING PROTEIN"/>
    <property type="match status" value="1"/>
</dbReference>
<evidence type="ECO:0000313" key="3">
    <source>
        <dbReference type="Proteomes" id="UP001153076"/>
    </source>
</evidence>
<dbReference type="PANTHER" id="PTHR33710">
    <property type="entry name" value="BNAC02G09200D PROTEIN"/>
    <property type="match status" value="1"/>
</dbReference>
<name>A0A9Q1GQ97_9CARY</name>
<sequence length="301" mass="34729">MVQVGHVCDKDEPPLAEDLNETHSLEERDHGGTDMVRCCARFNNWIENNALLDLSDSGPRFTWGPYSRNICECARLDRALRDMESRARFYEGNVKRLLWNQSHHTPLFIYMVGFSLNLGDPKPFGFQAVWMIHQDFKRFLIQSWKDNAPLTTTLGDPAGELSNWNKDVFGNFQSQPLLIHARVSLRVVLSFKRASCKKRTFFRMYRWVHDHPLVEVALHPISMVDQAKTVVDYWSGGRGWRRENLTDMLPKESLKMIATIEVYPNSVQRKKFGGTLSKRDKESTTQDLVSNNGSLATFSMQ</sequence>
<evidence type="ECO:0000256" key="1">
    <source>
        <dbReference type="SAM" id="MobiDB-lite"/>
    </source>
</evidence>
<accession>A0A9Q1GQ97</accession>
<dbReference type="EMBL" id="JAKOGI010002000">
    <property type="protein sequence ID" value="KAJ8423309.1"/>
    <property type="molecule type" value="Genomic_DNA"/>
</dbReference>
<feature type="region of interest" description="Disordered" evidence="1">
    <location>
        <begin position="273"/>
        <end position="301"/>
    </location>
</feature>
<feature type="region of interest" description="Disordered" evidence="1">
    <location>
        <begin position="1"/>
        <end position="28"/>
    </location>
</feature>
<comment type="caution">
    <text evidence="2">The sequence shown here is derived from an EMBL/GenBank/DDBJ whole genome shotgun (WGS) entry which is preliminary data.</text>
</comment>
<dbReference type="AlphaFoldDB" id="A0A9Q1GQ97"/>
<reference evidence="2" key="1">
    <citation type="submission" date="2022-04" db="EMBL/GenBank/DDBJ databases">
        <title>Carnegiea gigantea Genome sequencing and assembly v2.</title>
        <authorList>
            <person name="Copetti D."/>
            <person name="Sanderson M.J."/>
            <person name="Burquez A."/>
            <person name="Wojciechowski M.F."/>
        </authorList>
    </citation>
    <scope>NUCLEOTIDE SEQUENCE</scope>
    <source>
        <strain evidence="2">SGP5-SGP5p</strain>
        <tissue evidence="2">Aerial part</tissue>
    </source>
</reference>
<organism evidence="2 3">
    <name type="scientific">Carnegiea gigantea</name>
    <dbReference type="NCBI Taxonomy" id="171969"/>
    <lineage>
        <taxon>Eukaryota</taxon>
        <taxon>Viridiplantae</taxon>
        <taxon>Streptophyta</taxon>
        <taxon>Embryophyta</taxon>
        <taxon>Tracheophyta</taxon>
        <taxon>Spermatophyta</taxon>
        <taxon>Magnoliopsida</taxon>
        <taxon>eudicotyledons</taxon>
        <taxon>Gunneridae</taxon>
        <taxon>Pentapetalae</taxon>
        <taxon>Caryophyllales</taxon>
        <taxon>Cactineae</taxon>
        <taxon>Cactaceae</taxon>
        <taxon>Cactoideae</taxon>
        <taxon>Echinocereeae</taxon>
        <taxon>Carnegiea</taxon>
    </lineage>
</organism>
<protein>
    <submittedName>
        <fullName evidence="2">Uncharacterized protein</fullName>
    </submittedName>
</protein>
<evidence type="ECO:0000313" key="2">
    <source>
        <dbReference type="EMBL" id="KAJ8423309.1"/>
    </source>
</evidence>
<proteinExistence type="predicted"/>
<gene>
    <name evidence="2" type="ORF">Cgig2_000517</name>
</gene>
<feature type="compositionally biased region" description="Polar residues" evidence="1">
    <location>
        <begin position="285"/>
        <end position="301"/>
    </location>
</feature>
<dbReference type="Proteomes" id="UP001153076">
    <property type="component" value="Unassembled WGS sequence"/>
</dbReference>